<name>A0A1H9N002_9BACI</name>
<dbReference type="RefSeq" id="WP_089986631.1">
    <property type="nucleotide sequence ID" value="NZ_FMVP01000013.1"/>
</dbReference>
<protein>
    <submittedName>
        <fullName evidence="2">F5/8 type C domain-containing protein</fullName>
    </submittedName>
</protein>
<feature type="domain" description="F5/8 type C" evidence="1">
    <location>
        <begin position="184"/>
        <end position="332"/>
    </location>
</feature>
<reference evidence="2 3" key="1">
    <citation type="submission" date="2016-10" db="EMBL/GenBank/DDBJ databases">
        <authorList>
            <person name="Varghese N."/>
            <person name="Submissions S."/>
        </authorList>
    </citation>
    <scope>NUCLEOTIDE SEQUENCE [LARGE SCALE GENOMIC DNA]</scope>
    <source>
        <strain evidence="2 3">TC-13</strain>
    </source>
</reference>
<dbReference type="Proteomes" id="UP000199410">
    <property type="component" value="Unassembled WGS sequence"/>
</dbReference>
<dbReference type="PROSITE" id="PS50022">
    <property type="entry name" value="FA58C_3"/>
    <property type="match status" value="1"/>
</dbReference>
<dbReference type="EMBL" id="FOEL01000013">
    <property type="protein sequence ID" value="SER28663.1"/>
    <property type="molecule type" value="Genomic_DNA"/>
</dbReference>
<sequence length="398" mass="45199">MTVKEIALKCTKAGAYFSLGGIRLYDEYDNIYPIKFSIKNSLTSNNFYIMGKDITGTVSTKNSYGTYYFVDSPFDTDKSIVTNYPNVNYWLSSSEDTINISFDKSVKISRIDFVPYCGNGADRAQTTVEAIVKDEFQNVILQEKYSTSTYAVNQVYSALTPTLTSFRSALLKSNENIYSYESNNAKYDTKMTSNTTPSPLVASASSIYSSSYPAWLAFNGTRTNVNNCWITSLLTDQWVQIDFKDKKRVSHIEVVGMGVNTTSSPKNFTVFGSNDGISFYPVLKINNQTNWGTFESRGFNFNYVVNYRYYRFHIHDNNGYASYSGVVDIVYSHKGSDLLKLNNSSKKSFVYYGNTRLFDLNKPIKEVDYVLEGEYTNSSKYILIKKTIKRKPLSISFN</sequence>
<dbReference type="InterPro" id="IPR008979">
    <property type="entry name" value="Galactose-bd-like_sf"/>
</dbReference>
<dbReference type="SUPFAM" id="SSF49785">
    <property type="entry name" value="Galactose-binding domain-like"/>
    <property type="match status" value="1"/>
</dbReference>
<gene>
    <name evidence="2" type="ORF">SAMN02787113_03426</name>
</gene>
<accession>A0A1H9N002</accession>
<dbReference type="Pfam" id="PF00754">
    <property type="entry name" value="F5_F8_type_C"/>
    <property type="match status" value="1"/>
</dbReference>
<evidence type="ECO:0000259" key="1">
    <source>
        <dbReference type="PROSITE" id="PS50022"/>
    </source>
</evidence>
<comment type="caution">
    <text evidence="2">The sequence shown here is derived from an EMBL/GenBank/DDBJ whole genome shotgun (WGS) entry which is preliminary data.</text>
</comment>
<proteinExistence type="predicted"/>
<dbReference type="AlphaFoldDB" id="A0A1H9N002"/>
<dbReference type="InterPro" id="IPR000421">
    <property type="entry name" value="FA58C"/>
</dbReference>
<evidence type="ECO:0000313" key="3">
    <source>
        <dbReference type="Proteomes" id="UP000199410"/>
    </source>
</evidence>
<organism evidence="2 3">
    <name type="scientific">Lysinibacillus fusiformis</name>
    <dbReference type="NCBI Taxonomy" id="28031"/>
    <lineage>
        <taxon>Bacteria</taxon>
        <taxon>Bacillati</taxon>
        <taxon>Bacillota</taxon>
        <taxon>Bacilli</taxon>
        <taxon>Bacillales</taxon>
        <taxon>Bacillaceae</taxon>
        <taxon>Lysinibacillus</taxon>
    </lineage>
</organism>
<dbReference type="Gene3D" id="2.60.120.260">
    <property type="entry name" value="Galactose-binding domain-like"/>
    <property type="match status" value="1"/>
</dbReference>
<evidence type="ECO:0000313" key="2">
    <source>
        <dbReference type="EMBL" id="SER28663.1"/>
    </source>
</evidence>